<keyword evidence="2" id="KW-1185">Reference proteome</keyword>
<dbReference type="AlphaFoldDB" id="A0AA42CK88"/>
<name>A0AA42CK88_9HYPH</name>
<evidence type="ECO:0008006" key="3">
    <source>
        <dbReference type="Google" id="ProtNLM"/>
    </source>
</evidence>
<protein>
    <recommendedName>
        <fullName evidence="3">Pilus assembly protein</fullName>
    </recommendedName>
</protein>
<comment type="caution">
    <text evidence="1">The sequence shown here is derived from an EMBL/GenBank/DDBJ whole genome shotgun (WGS) entry which is preliminary data.</text>
</comment>
<proteinExistence type="predicted"/>
<organism evidence="1 2">
    <name type="scientific">Lichenifustis flavocetrariae</name>
    <dbReference type="NCBI Taxonomy" id="2949735"/>
    <lineage>
        <taxon>Bacteria</taxon>
        <taxon>Pseudomonadati</taxon>
        <taxon>Pseudomonadota</taxon>
        <taxon>Alphaproteobacteria</taxon>
        <taxon>Hyphomicrobiales</taxon>
        <taxon>Lichenihabitantaceae</taxon>
        <taxon>Lichenifustis</taxon>
    </lineage>
</organism>
<gene>
    <name evidence="1" type="ORF">M8523_20175</name>
</gene>
<reference evidence="1" key="1">
    <citation type="submission" date="2022-05" db="EMBL/GenBank/DDBJ databases">
        <authorList>
            <person name="Pankratov T."/>
        </authorList>
    </citation>
    <scope>NUCLEOTIDE SEQUENCE</scope>
    <source>
        <strain evidence="1">BP6-180914</strain>
    </source>
</reference>
<dbReference type="EMBL" id="JAMOIM010000015">
    <property type="protein sequence ID" value="MCW6510338.1"/>
    <property type="molecule type" value="Genomic_DNA"/>
</dbReference>
<evidence type="ECO:0000313" key="1">
    <source>
        <dbReference type="EMBL" id="MCW6510338.1"/>
    </source>
</evidence>
<evidence type="ECO:0000313" key="2">
    <source>
        <dbReference type="Proteomes" id="UP001165667"/>
    </source>
</evidence>
<sequence>MSAVEFACFAPVFILLLLGGADMLRYVIACDRVESIANSISLMLAQNSLGTINYQDVQFYHDSAMLTYPSLLSEGNRRNVDWASTISISMAAVTFTTDPSCSSNCTYSASAVWSGGDAPRSCSIAMMSAPDNAAPSPTTLPVHVFAPGTIIVADVVYQMRPLFQSRFFDGITIRRSAYATARLTPMIKYQIVSGDNGIAQPCLGYTT</sequence>
<dbReference type="RefSeq" id="WP_282586716.1">
    <property type="nucleotide sequence ID" value="NZ_JAMOIM010000015.1"/>
</dbReference>
<dbReference type="Proteomes" id="UP001165667">
    <property type="component" value="Unassembled WGS sequence"/>
</dbReference>
<accession>A0AA42CK88</accession>